<proteinExistence type="predicted"/>
<feature type="transmembrane region" description="Helical" evidence="1">
    <location>
        <begin position="74"/>
        <end position="92"/>
    </location>
</feature>
<feature type="transmembrane region" description="Helical" evidence="1">
    <location>
        <begin position="43"/>
        <end position="62"/>
    </location>
</feature>
<dbReference type="Proteomes" id="UP001597541">
    <property type="component" value="Unassembled WGS sequence"/>
</dbReference>
<feature type="transmembrane region" description="Helical" evidence="1">
    <location>
        <begin position="104"/>
        <end position="124"/>
    </location>
</feature>
<organism evidence="3 4">
    <name type="scientific">Paenibacillus gansuensis</name>
    <dbReference type="NCBI Taxonomy" id="306542"/>
    <lineage>
        <taxon>Bacteria</taxon>
        <taxon>Bacillati</taxon>
        <taxon>Bacillota</taxon>
        <taxon>Bacilli</taxon>
        <taxon>Bacillales</taxon>
        <taxon>Paenibacillaceae</taxon>
        <taxon>Paenibacillus</taxon>
    </lineage>
</organism>
<dbReference type="SMART" id="SM00267">
    <property type="entry name" value="GGDEF"/>
    <property type="match status" value="1"/>
</dbReference>
<name>A0ABW5PEE5_9BACL</name>
<evidence type="ECO:0000313" key="4">
    <source>
        <dbReference type="Proteomes" id="UP001597541"/>
    </source>
</evidence>
<gene>
    <name evidence="3" type="ORF">ACFSUF_12355</name>
</gene>
<dbReference type="CDD" id="cd01949">
    <property type="entry name" value="GGDEF"/>
    <property type="match status" value="1"/>
</dbReference>
<dbReference type="SUPFAM" id="SSF55073">
    <property type="entry name" value="Nucleotide cyclase"/>
    <property type="match status" value="1"/>
</dbReference>
<comment type="caution">
    <text evidence="3">The sequence shown here is derived from an EMBL/GenBank/DDBJ whole genome shotgun (WGS) entry which is preliminary data.</text>
</comment>
<dbReference type="RefSeq" id="WP_377603217.1">
    <property type="nucleotide sequence ID" value="NZ_JBHUME010000008.1"/>
</dbReference>
<dbReference type="PANTHER" id="PTHR45138:SF9">
    <property type="entry name" value="DIGUANYLATE CYCLASE DGCM-RELATED"/>
    <property type="match status" value="1"/>
</dbReference>
<dbReference type="InterPro" id="IPR043128">
    <property type="entry name" value="Rev_trsase/Diguanyl_cyclase"/>
</dbReference>
<evidence type="ECO:0000313" key="3">
    <source>
        <dbReference type="EMBL" id="MFD2613214.1"/>
    </source>
</evidence>
<evidence type="ECO:0000256" key="1">
    <source>
        <dbReference type="SAM" id="Phobius"/>
    </source>
</evidence>
<dbReference type="InterPro" id="IPR029787">
    <property type="entry name" value="Nucleotide_cyclase"/>
</dbReference>
<keyword evidence="1" id="KW-0812">Transmembrane</keyword>
<feature type="domain" description="GGDEF" evidence="2">
    <location>
        <begin position="260"/>
        <end position="383"/>
    </location>
</feature>
<feature type="transmembrane region" description="Helical" evidence="1">
    <location>
        <begin position="12"/>
        <end position="36"/>
    </location>
</feature>
<dbReference type="PANTHER" id="PTHR45138">
    <property type="entry name" value="REGULATORY COMPONENTS OF SENSORY TRANSDUCTION SYSTEM"/>
    <property type="match status" value="1"/>
</dbReference>
<dbReference type="Gene3D" id="3.30.70.270">
    <property type="match status" value="1"/>
</dbReference>
<keyword evidence="1" id="KW-1133">Transmembrane helix</keyword>
<accession>A0ABW5PEE5</accession>
<dbReference type="EMBL" id="JBHUME010000008">
    <property type="protein sequence ID" value="MFD2613214.1"/>
    <property type="molecule type" value="Genomic_DNA"/>
</dbReference>
<feature type="transmembrane region" description="Helical" evidence="1">
    <location>
        <begin position="205"/>
        <end position="224"/>
    </location>
</feature>
<protein>
    <submittedName>
        <fullName evidence="3">GGDEF domain-containing protein</fullName>
    </submittedName>
</protein>
<dbReference type="InterPro" id="IPR000160">
    <property type="entry name" value="GGDEF_dom"/>
</dbReference>
<keyword evidence="1" id="KW-0472">Membrane</keyword>
<evidence type="ECO:0000259" key="2">
    <source>
        <dbReference type="PROSITE" id="PS50887"/>
    </source>
</evidence>
<reference evidence="4" key="1">
    <citation type="journal article" date="2019" name="Int. J. Syst. Evol. Microbiol.">
        <title>The Global Catalogue of Microorganisms (GCM) 10K type strain sequencing project: providing services to taxonomists for standard genome sequencing and annotation.</title>
        <authorList>
            <consortium name="The Broad Institute Genomics Platform"/>
            <consortium name="The Broad Institute Genome Sequencing Center for Infectious Disease"/>
            <person name="Wu L."/>
            <person name="Ma J."/>
        </authorList>
    </citation>
    <scope>NUCLEOTIDE SEQUENCE [LARGE SCALE GENOMIC DNA]</scope>
    <source>
        <strain evidence="4">KCTC 3950</strain>
    </source>
</reference>
<sequence length="384" mass="43077">MKPLDFLTGPAGLLYSSSCISIIVLLMFIMSARLFLRRRKKAYLSLTLSLVITLVSQLLIVLDSLHNGEWLNAAHLGHLLQIVAFIALHAAIYQLYNKTGGREFVLVTFFIGTAAVISFLHYRFNTPMFTPGSPVYSPLYAVHNIWLELYLFLLVFICFYTVSPYIGQSVKYQAGLTVFFFLQTAHLANVYLFDHQQPGLTIVENFLPLLYYGIVFFILFDRVVELLQAVYRSSITDGLTGLFNRKFFFNRVRQYVSAEHRVSVIFGDIDNFKTLNDTQGHHKADGVLKQVAEIMAEETQGIGLVGRYGGEELVALITAPGVKPDEVAEAIRGRVESESIVTISLGCSKYKKGLTAEELIQLADQAMYMSKTTGKNKVTLHSGR</sequence>
<dbReference type="InterPro" id="IPR050469">
    <property type="entry name" value="Diguanylate_Cyclase"/>
</dbReference>
<dbReference type="PROSITE" id="PS50887">
    <property type="entry name" value="GGDEF"/>
    <property type="match status" value="1"/>
</dbReference>
<feature type="transmembrane region" description="Helical" evidence="1">
    <location>
        <begin position="144"/>
        <end position="162"/>
    </location>
</feature>
<keyword evidence="4" id="KW-1185">Reference proteome</keyword>
<dbReference type="NCBIfam" id="TIGR00254">
    <property type="entry name" value="GGDEF"/>
    <property type="match status" value="1"/>
</dbReference>
<feature type="transmembrane region" description="Helical" evidence="1">
    <location>
        <begin position="174"/>
        <end position="193"/>
    </location>
</feature>
<dbReference type="Pfam" id="PF00990">
    <property type="entry name" value="GGDEF"/>
    <property type="match status" value="1"/>
</dbReference>